<dbReference type="EMBL" id="LQYV01000059">
    <property type="protein sequence ID" value="KYD27009.1"/>
    <property type="molecule type" value="Genomic_DNA"/>
</dbReference>
<evidence type="ECO:0000313" key="2">
    <source>
        <dbReference type="Proteomes" id="UP000075424"/>
    </source>
</evidence>
<comment type="caution">
    <text evidence="1">The sequence shown here is derived from an EMBL/GenBank/DDBJ whole genome shotgun (WGS) entry which is preliminary data.</text>
</comment>
<accession>A0A150MRE7</accession>
<sequence length="322" mass="38461">MLAVGERNRRRSVPRLHETAVVLVKRLFRPVHLLIPKPRFRNEHHRDMGRLPASENEKFKRIVQNRRVAAVRIQNRHDFFQIRAERFGHKLFLARRHPVDVAAQRVDLAVMDQVAVRMGPLPARKRVRAEARVHESKRRTEPFILQIQIKRIDLFRRQKPFIHDRSAREARYIALVVFHTFFELFADHIQLPFKRQLISHVITCRDKHLTDERLALPRQFAKLFTINWNCPPSEQPLPFLSDDLIEHRFIVRPFRFLFRQKEHPDPVAPFFRQVHPAAHRLKILMRNLRHNARAIACFRIAPLSAAVFKLAKHMERFFDNVM</sequence>
<proteinExistence type="predicted"/>
<evidence type="ECO:0000313" key="1">
    <source>
        <dbReference type="EMBL" id="KYD27009.1"/>
    </source>
</evidence>
<dbReference type="Proteomes" id="UP000075424">
    <property type="component" value="Unassembled WGS sequence"/>
</dbReference>
<protein>
    <submittedName>
        <fullName evidence="1">Uncharacterized protein</fullName>
    </submittedName>
</protein>
<gene>
    <name evidence="1" type="ORF">B4109_1240</name>
</gene>
<organism evidence="1 2">
    <name type="scientific">Geobacillus stearothermophilus</name>
    <name type="common">Bacillus stearothermophilus</name>
    <dbReference type="NCBI Taxonomy" id="1422"/>
    <lineage>
        <taxon>Bacteria</taxon>
        <taxon>Bacillati</taxon>
        <taxon>Bacillota</taxon>
        <taxon>Bacilli</taxon>
        <taxon>Bacillales</taxon>
        <taxon>Anoxybacillaceae</taxon>
        <taxon>Geobacillus</taxon>
    </lineage>
</organism>
<dbReference type="AlphaFoldDB" id="A0A150MRE7"/>
<reference evidence="1 2" key="1">
    <citation type="submission" date="2016-01" db="EMBL/GenBank/DDBJ databases">
        <title>Draft Genome Sequences of Seven Thermophilic Sporeformers Isolated from Foods.</title>
        <authorList>
            <person name="Berendsen E.M."/>
            <person name="Wells-Bennik M.H."/>
            <person name="Krawcyk A.O."/>
            <person name="De Jong A."/>
            <person name="Holsappel S."/>
            <person name="Eijlander R.T."/>
            <person name="Kuipers O.P."/>
        </authorList>
    </citation>
    <scope>NUCLEOTIDE SEQUENCE [LARGE SCALE GENOMIC DNA]</scope>
    <source>
        <strain evidence="1 2">B4109</strain>
    </source>
</reference>
<name>A0A150MRE7_GEOSE</name>